<keyword evidence="4" id="KW-1185">Reference proteome</keyword>
<name>A0ABQ5RCY3_9ACTN</name>
<organism evidence="3 4">
    <name type="scientific">Phytohabitans aurantiacus</name>
    <dbReference type="NCBI Taxonomy" id="3016789"/>
    <lineage>
        <taxon>Bacteria</taxon>
        <taxon>Bacillati</taxon>
        <taxon>Actinomycetota</taxon>
        <taxon>Actinomycetes</taxon>
        <taxon>Micromonosporales</taxon>
        <taxon>Micromonosporaceae</taxon>
    </lineage>
</organism>
<comment type="caution">
    <text evidence="3">The sequence shown here is derived from an EMBL/GenBank/DDBJ whole genome shotgun (WGS) entry which is preliminary data.</text>
</comment>
<feature type="domain" description="DUF8185" evidence="2">
    <location>
        <begin position="90"/>
        <end position="200"/>
    </location>
</feature>
<feature type="domain" description="DUF8010" evidence="1">
    <location>
        <begin position="4"/>
        <end position="86"/>
    </location>
</feature>
<evidence type="ECO:0000259" key="1">
    <source>
        <dbReference type="Pfam" id="PF26035"/>
    </source>
</evidence>
<dbReference type="Proteomes" id="UP001144280">
    <property type="component" value="Unassembled WGS sequence"/>
</dbReference>
<dbReference type="InterPro" id="IPR058323">
    <property type="entry name" value="DUF8010"/>
</dbReference>
<dbReference type="EMBL" id="BSDI01000085">
    <property type="protein sequence ID" value="GLI03471.1"/>
    <property type="molecule type" value="Genomic_DNA"/>
</dbReference>
<dbReference type="RefSeq" id="WP_281905714.1">
    <property type="nucleotide sequence ID" value="NZ_BSDI01000085.1"/>
</dbReference>
<dbReference type="InterPro" id="IPR058498">
    <property type="entry name" value="DUF8185"/>
</dbReference>
<sequence length="217" mass="22896">MTPDRQDVGAFLARLNRLDAAALVRLRRVAPDRTALWGRLPWAVLVSRTVAGAGPDDATVAAADLLKAVDLPGDLVLPARRDAEWRWPLPPAAGRVVEQLPAAEVRRIAAAAAGTLRAAATEGVGGRPVAERAVRDALLDHVAIVVTTDGAHIEVPQRLVQGVARMGFLGRSDMTPAGTVNVQLAGRWIGLAAPYGIAWLLPVSQFAVRPATTRTNG</sequence>
<evidence type="ECO:0000259" key="2">
    <source>
        <dbReference type="Pfam" id="PF26572"/>
    </source>
</evidence>
<dbReference type="Pfam" id="PF26035">
    <property type="entry name" value="DUF8010"/>
    <property type="match status" value="1"/>
</dbReference>
<evidence type="ECO:0000313" key="3">
    <source>
        <dbReference type="EMBL" id="GLI03471.1"/>
    </source>
</evidence>
<dbReference type="Pfam" id="PF26572">
    <property type="entry name" value="DUF8185"/>
    <property type="match status" value="1"/>
</dbReference>
<reference evidence="3" key="1">
    <citation type="submission" date="2022-12" db="EMBL/GenBank/DDBJ databases">
        <title>New Phytohabitans aurantiacus sp. RD004123 nov., an actinomycete isolated from soil.</title>
        <authorList>
            <person name="Triningsih D.W."/>
            <person name="Harunari E."/>
            <person name="Igarashi Y."/>
        </authorList>
    </citation>
    <scope>NUCLEOTIDE SEQUENCE</scope>
    <source>
        <strain evidence="3">RD004123</strain>
    </source>
</reference>
<accession>A0ABQ5RCY3</accession>
<proteinExistence type="predicted"/>
<evidence type="ECO:0000313" key="4">
    <source>
        <dbReference type="Proteomes" id="UP001144280"/>
    </source>
</evidence>
<gene>
    <name evidence="3" type="ORF">Pa4123_87490</name>
</gene>
<protein>
    <submittedName>
        <fullName evidence="3">Uncharacterized protein</fullName>
    </submittedName>
</protein>